<protein>
    <submittedName>
        <fullName evidence="3">Uncharacterized protein</fullName>
    </submittedName>
</protein>
<dbReference type="Proteomes" id="UP000229897">
    <property type="component" value="Chromosome"/>
</dbReference>
<accession>A0A2D2DSC0</accession>
<dbReference type="GO" id="GO:0006355">
    <property type="term" value="P:regulation of DNA-templated transcription"/>
    <property type="evidence" value="ECO:0007669"/>
    <property type="project" value="InterPro"/>
</dbReference>
<dbReference type="KEGG" id="mass:CR152_27695"/>
<name>A0A2D2DSC0_9BURK</name>
<dbReference type="EMBL" id="CP024608">
    <property type="protein sequence ID" value="ATQ77864.1"/>
    <property type="molecule type" value="Genomic_DNA"/>
</dbReference>
<evidence type="ECO:0000313" key="3">
    <source>
        <dbReference type="EMBL" id="ATQ77864.1"/>
    </source>
</evidence>
<dbReference type="Pfam" id="PF04703">
    <property type="entry name" value="FaeA"/>
    <property type="match status" value="1"/>
</dbReference>
<evidence type="ECO:0000256" key="2">
    <source>
        <dbReference type="ARBA" id="ARBA00023163"/>
    </source>
</evidence>
<sequence length="126" mass="13765">MQARAEIIAKAATKKKIATFVSVATLPPTTLKVAAEFGLTKVTAGVYLRQLEGAGEIHRKELQLRGARRSGKLPVTWVPGQSDDYIAAEDRLDPIITMRQACVRSYKLNHVRDPLVAALFGQAVHS</sequence>
<evidence type="ECO:0000313" key="4">
    <source>
        <dbReference type="Proteomes" id="UP000229897"/>
    </source>
</evidence>
<dbReference type="InterPro" id="IPR006793">
    <property type="entry name" value="FaeA"/>
</dbReference>
<keyword evidence="2" id="KW-0804">Transcription</keyword>
<keyword evidence="4" id="KW-1185">Reference proteome</keyword>
<keyword evidence="1" id="KW-0805">Transcription regulation</keyword>
<dbReference type="OrthoDB" id="8707219at2"/>
<dbReference type="AlphaFoldDB" id="A0A2D2DSC0"/>
<gene>
    <name evidence="3" type="ORF">CR152_27695</name>
</gene>
<evidence type="ECO:0000256" key="1">
    <source>
        <dbReference type="ARBA" id="ARBA00023015"/>
    </source>
</evidence>
<dbReference type="RefSeq" id="WP_099880395.1">
    <property type="nucleotide sequence ID" value="NZ_CP024608.1"/>
</dbReference>
<proteinExistence type="predicted"/>
<organism evidence="3 4">
    <name type="scientific">Massilia violaceinigra</name>
    <dbReference type="NCBI Taxonomy" id="2045208"/>
    <lineage>
        <taxon>Bacteria</taxon>
        <taxon>Pseudomonadati</taxon>
        <taxon>Pseudomonadota</taxon>
        <taxon>Betaproteobacteria</taxon>
        <taxon>Burkholderiales</taxon>
        <taxon>Oxalobacteraceae</taxon>
        <taxon>Telluria group</taxon>
        <taxon>Massilia</taxon>
    </lineage>
</organism>
<reference evidence="3" key="1">
    <citation type="submission" date="2017-10" db="EMBL/GenBank/DDBJ databases">
        <title>Massilia psychrophilum sp. nov., a novel purple-pigmented bacterium isolated from Tianshan glacier, Xinjiang Municipality, China.</title>
        <authorList>
            <person name="Wang H."/>
        </authorList>
    </citation>
    <scope>NUCLEOTIDE SEQUENCE [LARGE SCALE GENOMIC DNA]</scope>
    <source>
        <strain evidence="3">B2</strain>
    </source>
</reference>